<accession>A0A9W6L5P5</accession>
<feature type="transmembrane region" description="Helical" evidence="1">
    <location>
        <begin position="114"/>
        <end position="131"/>
    </location>
</feature>
<feature type="transmembrane region" description="Helical" evidence="1">
    <location>
        <begin position="20"/>
        <end position="38"/>
    </location>
</feature>
<evidence type="ECO:0000313" key="4">
    <source>
        <dbReference type="Proteomes" id="UP001143463"/>
    </source>
</evidence>
<feature type="transmembrane region" description="Helical" evidence="1">
    <location>
        <begin position="65"/>
        <end position="84"/>
    </location>
</feature>
<evidence type="ECO:0000313" key="3">
    <source>
        <dbReference type="EMBL" id="GLL13425.1"/>
    </source>
</evidence>
<evidence type="ECO:0000256" key="1">
    <source>
        <dbReference type="SAM" id="Phobius"/>
    </source>
</evidence>
<sequence length="139" mass="14656">MTGDLTAGEPRAPRRTRWVVVVRLAAVLLFLLGCWNVWDGISALARGGFVVADADRVLLLEVTKWGWVLLALGVVELAAAAALLRGAGWARVVAVLVAGFNGIVQLAFLVAYPVGAVLILVLSALIVWAVVRHGHEVGG</sequence>
<dbReference type="Proteomes" id="UP001143463">
    <property type="component" value="Unassembled WGS sequence"/>
</dbReference>
<feature type="domain" description="DUF7144" evidence="2">
    <location>
        <begin position="22"/>
        <end position="134"/>
    </location>
</feature>
<evidence type="ECO:0000259" key="2">
    <source>
        <dbReference type="Pfam" id="PF23636"/>
    </source>
</evidence>
<dbReference type="AlphaFoldDB" id="A0A9W6L5P5"/>
<comment type="caution">
    <text evidence="3">The sequence shown here is derived from an EMBL/GenBank/DDBJ whole genome shotgun (WGS) entry which is preliminary data.</text>
</comment>
<dbReference type="Pfam" id="PF23636">
    <property type="entry name" value="DUF7144"/>
    <property type="match status" value="1"/>
</dbReference>
<name>A0A9W6L5P5_9PSEU</name>
<gene>
    <name evidence="3" type="ORF">GCM10017577_45680</name>
</gene>
<reference evidence="3" key="2">
    <citation type="submission" date="2023-01" db="EMBL/GenBank/DDBJ databases">
        <authorList>
            <person name="Sun Q."/>
            <person name="Evtushenko L."/>
        </authorList>
    </citation>
    <scope>NUCLEOTIDE SEQUENCE</scope>
    <source>
        <strain evidence="3">VKM Ac-1069</strain>
    </source>
</reference>
<dbReference type="EMBL" id="BSFQ01000021">
    <property type="protein sequence ID" value="GLL13425.1"/>
    <property type="molecule type" value="Genomic_DNA"/>
</dbReference>
<organism evidence="3 4">
    <name type="scientific">Pseudonocardia halophobica</name>
    <dbReference type="NCBI Taxonomy" id="29401"/>
    <lineage>
        <taxon>Bacteria</taxon>
        <taxon>Bacillati</taxon>
        <taxon>Actinomycetota</taxon>
        <taxon>Actinomycetes</taxon>
        <taxon>Pseudonocardiales</taxon>
        <taxon>Pseudonocardiaceae</taxon>
        <taxon>Pseudonocardia</taxon>
    </lineage>
</organism>
<keyword evidence="4" id="KW-1185">Reference proteome</keyword>
<keyword evidence="1" id="KW-0812">Transmembrane</keyword>
<proteinExistence type="predicted"/>
<protein>
    <recommendedName>
        <fullName evidence="2">DUF7144 domain-containing protein</fullName>
    </recommendedName>
</protein>
<dbReference type="InterPro" id="IPR055568">
    <property type="entry name" value="DUF7144"/>
</dbReference>
<keyword evidence="1" id="KW-1133">Transmembrane helix</keyword>
<reference evidence="3" key="1">
    <citation type="journal article" date="2014" name="Int. J. Syst. Evol. Microbiol.">
        <title>Complete genome sequence of Corynebacterium casei LMG S-19264T (=DSM 44701T), isolated from a smear-ripened cheese.</title>
        <authorList>
            <consortium name="US DOE Joint Genome Institute (JGI-PGF)"/>
            <person name="Walter F."/>
            <person name="Albersmeier A."/>
            <person name="Kalinowski J."/>
            <person name="Ruckert C."/>
        </authorList>
    </citation>
    <scope>NUCLEOTIDE SEQUENCE</scope>
    <source>
        <strain evidence="3">VKM Ac-1069</strain>
    </source>
</reference>
<keyword evidence="1" id="KW-0472">Membrane</keyword>
<dbReference type="RefSeq" id="WP_037048999.1">
    <property type="nucleotide sequence ID" value="NZ_BAAAUZ010000003.1"/>
</dbReference>